<evidence type="ECO:0000313" key="6">
    <source>
        <dbReference type="EMBL" id="PRY56612.1"/>
    </source>
</evidence>
<dbReference type="InterPro" id="IPR027417">
    <property type="entry name" value="P-loop_NTPase"/>
</dbReference>
<feature type="domain" description="Rad50/SbcC-type AAA" evidence="5">
    <location>
        <begin position="6"/>
        <end position="180"/>
    </location>
</feature>
<keyword evidence="7" id="KW-1185">Reference proteome</keyword>
<dbReference type="Gene3D" id="3.40.50.300">
    <property type="entry name" value="P-loop containing nucleotide triphosphate hydrolases"/>
    <property type="match status" value="2"/>
</dbReference>
<evidence type="ECO:0000313" key="7">
    <source>
        <dbReference type="Proteomes" id="UP000237822"/>
    </source>
</evidence>
<reference evidence="6 7" key="1">
    <citation type="submission" date="2018-03" db="EMBL/GenBank/DDBJ databases">
        <title>Genomic Encyclopedia of Archaeal and Bacterial Type Strains, Phase II (KMG-II): from individual species to whole genera.</title>
        <authorList>
            <person name="Goeker M."/>
        </authorList>
    </citation>
    <scope>NUCLEOTIDE SEQUENCE [LARGE SCALE GENOMIC DNA]</scope>
    <source>
        <strain evidence="6 7">ATCC BAA-1496</strain>
    </source>
</reference>
<feature type="coiled-coil region" evidence="4">
    <location>
        <begin position="442"/>
        <end position="473"/>
    </location>
</feature>
<dbReference type="PANTHER" id="PTHR32114:SF2">
    <property type="entry name" value="ABC TRANSPORTER ABCH.3"/>
    <property type="match status" value="1"/>
</dbReference>
<sequence length="1031" mass="107438">MRLHRLTATAFGPFADTVSVDLDEVGADGIFLIRGATGAGKTSLLDAICFALFADLPGARTKKGLHSDHAERGTVPSVELELTAAGRRLRVERSPEFRRPKARGTGEVSVPAKAQLWELRDGDWQALSTRHDEIAEVVDDVLGMGLAQFSKVVLLPQGDFATFLRATPEERRALLERLFDVAGFVGIEEWFAKARKDSAADVEETRRELRTVLTLVSEQLAGSPVSVVDSGDDEDGPGGTDLVELEPALVPAALNEVIAGLEGAAAESLTALDEARGRAEVAGAALSAGRQCAATQARGRGAAVTLAELDEAAEAHDEVVTRVDAATRAAPVAGELSALTRAAAALESARAVLASTSAGTAPLGCADATASSLAELDSRMVESGALLADAARAGGTLERLATQVSRHDAQVTRDSERARAVVAALDDLTTRRSEVESRLATAAAAEQSLTRARQDVEALRRQQTLRAENARDESTLATHRSRHHELISAEQDARDTYLDLREARLDGMAAELAAGLADDEPCPVCGAADHPTPATAERRVAAEDVATAEAAWHTAQTASRELGAVITALEATVAQRSAEVIHHDDLEATLGVREAALDVLETEAAGRPALSDALATLDDEGKALTDEAAALRESIAGATAARTEVTAEIEQVRAAVALALEEHAHLCPCASGQGAGPELPADMGDLTVLADVRRRHDAAALALEAHLDALRAVEQRTEDHAAAVAAVEAAVSEAGFADADELSAALLPPATLAQLRSAVADRDRARAVATATLAEDDVLAAMQLPEPDLDALETAASEATGAVTSATSTDALVRASLTSVRRMATTVTTLCDRLSSSGARADAMRELADTLAGLGPNNALRMRLSAFVLAARLEKVAELANERLASMGGGRYQLRHSDGLAARGARSGLGLDVLDLWTGQTRATSSLSGGESFMASLALALGLADAVREEAGGFDLQTLFIDEGFGTLDDESLEQVLDVLDGLREGGRAVGVVSHVAELRTRITNQVVVTKTEHGSSVRTIAAGSTAEPAA</sequence>
<dbReference type="OrthoDB" id="9795626at2"/>
<dbReference type="PANTHER" id="PTHR32114">
    <property type="entry name" value="ABC TRANSPORTER ABCH.3"/>
    <property type="match status" value="1"/>
</dbReference>
<evidence type="ECO:0000256" key="2">
    <source>
        <dbReference type="ARBA" id="ARBA00011322"/>
    </source>
</evidence>
<evidence type="ECO:0000256" key="4">
    <source>
        <dbReference type="SAM" id="Coils"/>
    </source>
</evidence>
<dbReference type="EMBL" id="PVTI01000018">
    <property type="protein sequence ID" value="PRY56612.1"/>
    <property type="molecule type" value="Genomic_DNA"/>
</dbReference>
<dbReference type="AlphaFoldDB" id="A0A2T0UFD2"/>
<dbReference type="RefSeq" id="WP_106298040.1">
    <property type="nucleotide sequence ID" value="NZ_PVTI01000018.1"/>
</dbReference>
<comment type="caution">
    <text evidence="6">The sequence shown here is derived from an EMBL/GenBank/DDBJ whole genome shotgun (WGS) entry which is preliminary data.</text>
</comment>
<keyword evidence="6" id="KW-0269">Exonuclease</keyword>
<dbReference type="Pfam" id="PF13558">
    <property type="entry name" value="SbcC_Walker_B"/>
    <property type="match status" value="1"/>
</dbReference>
<dbReference type="Proteomes" id="UP000237822">
    <property type="component" value="Unassembled WGS sequence"/>
</dbReference>
<proteinExistence type="inferred from homology"/>
<comment type="similarity">
    <text evidence="1">Belongs to the SMC family. SbcC subfamily.</text>
</comment>
<evidence type="ECO:0000259" key="5">
    <source>
        <dbReference type="Pfam" id="PF13476"/>
    </source>
</evidence>
<dbReference type="SUPFAM" id="SSF52540">
    <property type="entry name" value="P-loop containing nucleoside triphosphate hydrolases"/>
    <property type="match status" value="1"/>
</dbReference>
<accession>A0A2T0UFD2</accession>
<evidence type="ECO:0000256" key="1">
    <source>
        <dbReference type="ARBA" id="ARBA00006930"/>
    </source>
</evidence>
<dbReference type="GO" id="GO:0004527">
    <property type="term" value="F:exonuclease activity"/>
    <property type="evidence" value="ECO:0007669"/>
    <property type="project" value="UniProtKB-KW"/>
</dbReference>
<evidence type="ECO:0000256" key="3">
    <source>
        <dbReference type="ARBA" id="ARBA00013368"/>
    </source>
</evidence>
<dbReference type="GO" id="GO:0016887">
    <property type="term" value="F:ATP hydrolysis activity"/>
    <property type="evidence" value="ECO:0007669"/>
    <property type="project" value="InterPro"/>
</dbReference>
<protein>
    <recommendedName>
        <fullName evidence="3">Nuclease SbcCD subunit C</fullName>
    </recommendedName>
</protein>
<dbReference type="InterPro" id="IPR038729">
    <property type="entry name" value="Rad50/SbcC_AAA"/>
</dbReference>
<organism evidence="6 7">
    <name type="scientific">Knoellia remsis</name>
    <dbReference type="NCBI Taxonomy" id="407159"/>
    <lineage>
        <taxon>Bacteria</taxon>
        <taxon>Bacillati</taxon>
        <taxon>Actinomycetota</taxon>
        <taxon>Actinomycetes</taxon>
        <taxon>Micrococcales</taxon>
        <taxon>Intrasporangiaceae</taxon>
        <taxon>Knoellia</taxon>
    </lineage>
</organism>
<keyword evidence="6" id="KW-0540">Nuclease</keyword>
<dbReference type="GO" id="GO:0006302">
    <property type="term" value="P:double-strand break repair"/>
    <property type="evidence" value="ECO:0007669"/>
    <property type="project" value="InterPro"/>
</dbReference>
<dbReference type="Pfam" id="PF13476">
    <property type="entry name" value="AAA_23"/>
    <property type="match status" value="1"/>
</dbReference>
<keyword evidence="4" id="KW-0175">Coiled coil</keyword>
<gene>
    <name evidence="6" type="ORF">BCF74_1185</name>
</gene>
<name>A0A2T0UFD2_9MICO</name>
<keyword evidence="6" id="KW-0378">Hydrolase</keyword>
<comment type="subunit">
    <text evidence="2">Heterodimer of SbcC and SbcD.</text>
</comment>